<organism evidence="8 9">
    <name type="scientific">Desulfosporosinus orientis (strain ATCC 19365 / DSM 765 / NCIMB 8382 / VKM B-1628 / Singapore I)</name>
    <name type="common">Desulfotomaculum orientis</name>
    <dbReference type="NCBI Taxonomy" id="768706"/>
    <lineage>
        <taxon>Bacteria</taxon>
        <taxon>Bacillati</taxon>
        <taxon>Bacillota</taxon>
        <taxon>Clostridia</taxon>
        <taxon>Eubacteriales</taxon>
        <taxon>Desulfitobacteriaceae</taxon>
        <taxon>Desulfosporosinus</taxon>
    </lineage>
</organism>
<keyword evidence="9" id="KW-1185">Reference proteome</keyword>
<feature type="domain" description="Helicase C-terminal" evidence="7">
    <location>
        <begin position="708"/>
        <end position="888"/>
    </location>
</feature>
<proteinExistence type="inferred from homology"/>
<dbReference type="InterPro" id="IPR006310">
    <property type="entry name" value="DinG"/>
</dbReference>
<evidence type="ECO:0000259" key="6">
    <source>
        <dbReference type="PROSITE" id="PS51193"/>
    </source>
</evidence>
<dbReference type="PROSITE" id="PS51194">
    <property type="entry name" value="HELICASE_CTER"/>
    <property type="match status" value="1"/>
</dbReference>
<dbReference type="HOGENOM" id="CLU_012117_1_0_9"/>
<dbReference type="OrthoDB" id="9803913at2"/>
<dbReference type="InterPro" id="IPR014013">
    <property type="entry name" value="Helic_SF1/SF2_ATP-bd_DinG/Rad3"/>
</dbReference>
<comment type="function">
    <text evidence="5">3'-5' exonuclease.</text>
</comment>
<dbReference type="SUPFAM" id="SSF52540">
    <property type="entry name" value="P-loop containing nucleoside triphosphate hydrolases"/>
    <property type="match status" value="2"/>
</dbReference>
<dbReference type="EMBL" id="CP003108">
    <property type="protein sequence ID" value="AET68883.1"/>
    <property type="molecule type" value="Genomic_DNA"/>
</dbReference>
<dbReference type="SMART" id="SM00491">
    <property type="entry name" value="HELICc2"/>
    <property type="match status" value="1"/>
</dbReference>
<feature type="binding site" evidence="5">
    <location>
        <begin position="258"/>
        <end position="265"/>
    </location>
    <ligand>
        <name>ATP</name>
        <dbReference type="ChEBI" id="CHEBI:30616"/>
    </ligand>
</feature>
<keyword evidence="5" id="KW-0269">Exonuclease</keyword>
<dbReference type="InterPro" id="IPR045028">
    <property type="entry name" value="DinG/Rad3-like"/>
</dbReference>
<dbReference type="GO" id="GO:0003676">
    <property type="term" value="F:nucleic acid binding"/>
    <property type="evidence" value="ECO:0007669"/>
    <property type="project" value="InterPro"/>
</dbReference>
<dbReference type="GO" id="GO:0008408">
    <property type="term" value="F:3'-5' exonuclease activity"/>
    <property type="evidence" value="ECO:0007669"/>
    <property type="project" value="UniProtKB-UniRule"/>
</dbReference>
<dbReference type="GO" id="GO:0003678">
    <property type="term" value="F:DNA helicase activity"/>
    <property type="evidence" value="ECO:0007669"/>
    <property type="project" value="TreeGrafter"/>
</dbReference>
<dbReference type="RefSeq" id="WP_014185691.1">
    <property type="nucleotide sequence ID" value="NC_016584.1"/>
</dbReference>
<dbReference type="GO" id="GO:0016818">
    <property type="term" value="F:hydrolase activity, acting on acid anhydrides, in phosphorus-containing anhydrides"/>
    <property type="evidence" value="ECO:0007669"/>
    <property type="project" value="InterPro"/>
</dbReference>
<dbReference type="InterPro" id="IPR012337">
    <property type="entry name" value="RNaseH-like_sf"/>
</dbReference>
<evidence type="ECO:0000313" key="8">
    <source>
        <dbReference type="EMBL" id="AET68883.1"/>
    </source>
</evidence>
<evidence type="ECO:0000259" key="7">
    <source>
        <dbReference type="PROSITE" id="PS51194"/>
    </source>
</evidence>
<reference evidence="9" key="1">
    <citation type="submission" date="2011-11" db="EMBL/GenBank/DDBJ databases">
        <title>Complete sequence of Desulfosporosinus orientis DSM 765.</title>
        <authorList>
            <person name="Lucas S."/>
            <person name="Han J."/>
            <person name="Lapidus A."/>
            <person name="Cheng J.-F."/>
            <person name="Goodwin L."/>
            <person name="Pitluck S."/>
            <person name="Peters L."/>
            <person name="Ovchinnikova G."/>
            <person name="Teshima H."/>
            <person name="Detter J.C."/>
            <person name="Han C."/>
            <person name="Tapia R."/>
            <person name="Land M."/>
            <person name="Hauser L."/>
            <person name="Kyrpides N."/>
            <person name="Ivanova N."/>
            <person name="Pagani I."/>
            <person name="Pester M."/>
            <person name="Spring S."/>
            <person name="Ollivier B."/>
            <person name="Rattei T."/>
            <person name="Klenk H.-P."/>
            <person name="Wagner M."/>
            <person name="Loy A."/>
            <person name="Woyke T."/>
        </authorList>
    </citation>
    <scope>NUCLEOTIDE SEQUENCE [LARGE SCALE GENOMIC DNA]</scope>
    <source>
        <strain evidence="9">ATCC 19365 / DSM 765 / NCIMB 8382 / VKM B-1628</strain>
    </source>
</reference>
<reference evidence="8 9" key="2">
    <citation type="journal article" date="2012" name="J. Bacteriol.">
        <title>Complete genome sequences of Desulfosporosinus orientis DSM765T, Desulfosporosinus youngiae DSM17734T, Desulfosporosinus meridiei DSM13257T, and Desulfosporosinus acidiphilus DSM22704T.</title>
        <authorList>
            <person name="Pester M."/>
            <person name="Brambilla E."/>
            <person name="Alazard D."/>
            <person name="Rattei T."/>
            <person name="Weinmaier T."/>
            <person name="Han J."/>
            <person name="Lucas S."/>
            <person name="Lapidus A."/>
            <person name="Cheng J.F."/>
            <person name="Goodwin L."/>
            <person name="Pitluck S."/>
            <person name="Peters L."/>
            <person name="Ovchinnikova G."/>
            <person name="Teshima H."/>
            <person name="Detter J.C."/>
            <person name="Han C.S."/>
            <person name="Tapia R."/>
            <person name="Land M.L."/>
            <person name="Hauser L."/>
            <person name="Kyrpides N.C."/>
            <person name="Ivanova N.N."/>
            <person name="Pagani I."/>
            <person name="Huntmann M."/>
            <person name="Wei C.L."/>
            <person name="Davenport K.W."/>
            <person name="Daligault H."/>
            <person name="Chain P.S."/>
            <person name="Chen A."/>
            <person name="Mavromatis K."/>
            <person name="Markowitz V."/>
            <person name="Szeto E."/>
            <person name="Mikhailova N."/>
            <person name="Pati A."/>
            <person name="Wagner M."/>
            <person name="Woyke T."/>
            <person name="Ollivier B."/>
            <person name="Klenk H.P."/>
            <person name="Spring S."/>
            <person name="Loy A."/>
        </authorList>
    </citation>
    <scope>NUCLEOTIDE SEQUENCE [LARGE SCALE GENOMIC DNA]</scope>
    <source>
        <strain evidence="9">ATCC 19365 / DSM 765 / NCIMB 8382 / VKM B-1628</strain>
    </source>
</reference>
<evidence type="ECO:0000256" key="5">
    <source>
        <dbReference type="HAMAP-Rule" id="MF_02206"/>
    </source>
</evidence>
<keyword evidence="8" id="KW-0347">Helicase</keyword>
<dbReference type="Proteomes" id="UP000006346">
    <property type="component" value="Chromosome"/>
</dbReference>
<evidence type="ECO:0000256" key="4">
    <source>
        <dbReference type="ARBA" id="ARBA00022840"/>
    </source>
</evidence>
<dbReference type="GO" id="GO:0005524">
    <property type="term" value="F:ATP binding"/>
    <property type="evidence" value="ECO:0007669"/>
    <property type="project" value="UniProtKB-UniRule"/>
</dbReference>
<dbReference type="InterPro" id="IPR006555">
    <property type="entry name" value="ATP-dep_Helicase_C"/>
</dbReference>
<dbReference type="eggNOG" id="COG1199">
    <property type="taxonomic scope" value="Bacteria"/>
</dbReference>
<dbReference type="InterPro" id="IPR001650">
    <property type="entry name" value="Helicase_C-like"/>
</dbReference>
<gene>
    <name evidence="5" type="primary">dinG</name>
    <name evidence="8" type="ordered locus">Desor_3386</name>
</gene>
<keyword evidence="1 5" id="KW-0540">Nuclease</keyword>
<comment type="similarity">
    <text evidence="5">Belongs to the helicase family. DinG subfamily. Type 2 sub-subfamily.</text>
</comment>
<dbReference type="eggNOG" id="COG2176">
    <property type="taxonomic scope" value="Bacteria"/>
</dbReference>
<evidence type="ECO:0000256" key="3">
    <source>
        <dbReference type="ARBA" id="ARBA00022801"/>
    </source>
</evidence>
<dbReference type="PROSITE" id="PS51193">
    <property type="entry name" value="HELICASE_ATP_BIND_2"/>
    <property type="match status" value="1"/>
</dbReference>
<protein>
    <recommendedName>
        <fullName evidence="5">3'-5' exonuclease DinG</fullName>
        <ecNumber evidence="5">3.1.-.-</ecNumber>
    </recommendedName>
</protein>
<evidence type="ECO:0000256" key="2">
    <source>
        <dbReference type="ARBA" id="ARBA00022741"/>
    </source>
</evidence>
<feature type="domain" description="Helicase ATP-binding" evidence="6">
    <location>
        <begin position="223"/>
        <end position="529"/>
    </location>
</feature>
<dbReference type="PANTHER" id="PTHR11472">
    <property type="entry name" value="DNA REPAIR DEAD HELICASE RAD3/XP-D SUBFAMILY MEMBER"/>
    <property type="match status" value="1"/>
</dbReference>
<accession>G7WDX6</accession>
<keyword evidence="4 5" id="KW-0067">ATP-binding</keyword>
<dbReference type="AlphaFoldDB" id="G7WDX6"/>
<dbReference type="PATRIC" id="fig|768706.3.peg.3413"/>
<dbReference type="SUPFAM" id="SSF53098">
    <property type="entry name" value="Ribonuclease H-like"/>
    <property type="match status" value="1"/>
</dbReference>
<dbReference type="HAMAP" id="MF_02206">
    <property type="entry name" value="DinG_exonucl"/>
    <property type="match status" value="1"/>
</dbReference>
<dbReference type="InterPro" id="IPR027417">
    <property type="entry name" value="P-loop_NTPase"/>
</dbReference>
<dbReference type="InterPro" id="IPR014001">
    <property type="entry name" value="Helicase_ATP-bd"/>
</dbReference>
<sequence>MRKDMVVFDIKTLGLESNYEEISEFTALRICNGEIKETCRFLMRSEGEIDTMESIINFIDDAILVGYEISLSFLESQVNFRFQQPLWDTLDLVRVFFPTLHHYQLTFLAERLSLPLKNEEIRYPSEEKVWLIWELFKVCWKKGLEFDLSFFDQAKGFLEGWALKSFIEELQKEMVKSFPHRPIRTDLVLMPSGEGLFQRARISSIAIPESIDWVIDNFSPGGNLERNLGSYESRPGQIKMAKLVAEGLSSSHHVVIEAGTGTGKSFAYLIPSLWFAKITSQTVVVATHTIPLQEQLIKNDIPILQSVLPFSFRASVLKGRNNYCCLKKWQSCLVNREISHGEQLAVLGILVWLRETLTGDIQELSKFPGLTEVWSRICADNDTCIPGKCSKAGVCFLLRARKRAEESDVLIVNHSLLFSDLKTDYNVLPEHHQLVIDEAHQIYQTALQHLGSELSAENVTRIVETIYRPSGVNFYSTIKHQIGSLAHRVPSVSWELVGERLELLPEICRSILIQTRELFELLSRIIGSGRTFRFIIHHKESPWWNGLYVQIENLVGRIDLLIKSFENLNSSFNGEDAEEIEELRYIINGHQKELQTFIDTLIQAVNIENPKQVTWLEQAARLYIKTSPIEVSDVLKAKIFSRLDSVILTSATLSISNSFAYFLKDIGLANETMTAQVDSPFDYEQQMHFIVAKKGINSLGSDEEKSLELSEFIAEVAERMNGRTLVLFTAHNLLRQTYAALHPLLARIGMDTLAQGIQGDRSRLIEAFRRNPRSVLLGANSFWEGIDIPGDALLCVIMVKLPFWPPTLPLIEARSDYLKSQGRDPFHELLLPEAVIRFKQGFGRLIRSKVDRGVVILLDNRVIDKYYGRYFLNSLPIKTHIRGEKSLVFRKIEEYTRELELELL</sequence>
<evidence type="ECO:0000256" key="1">
    <source>
        <dbReference type="ARBA" id="ARBA00022722"/>
    </source>
</evidence>
<dbReference type="EC" id="3.1.-.-" evidence="5"/>
<dbReference type="GO" id="GO:0006139">
    <property type="term" value="P:nucleobase-containing compound metabolic process"/>
    <property type="evidence" value="ECO:0007669"/>
    <property type="project" value="InterPro"/>
</dbReference>
<feature type="short sequence motif" description="DEAH box" evidence="5">
    <location>
        <begin position="437"/>
        <end position="440"/>
    </location>
</feature>
<dbReference type="STRING" id="768706.Desor_3386"/>
<dbReference type="PANTHER" id="PTHR11472:SF34">
    <property type="entry name" value="REGULATOR OF TELOMERE ELONGATION HELICASE 1"/>
    <property type="match status" value="1"/>
</dbReference>
<dbReference type="Gene3D" id="3.40.50.300">
    <property type="entry name" value="P-loop containing nucleotide triphosphate hydrolases"/>
    <property type="match status" value="2"/>
</dbReference>
<name>G7WDX6_DESOD</name>
<keyword evidence="2 5" id="KW-0547">Nucleotide-binding</keyword>
<dbReference type="KEGG" id="dor:Desor_3386"/>
<dbReference type="SMART" id="SM00487">
    <property type="entry name" value="DEXDc"/>
    <property type="match status" value="1"/>
</dbReference>
<dbReference type="Pfam" id="PF13307">
    <property type="entry name" value="Helicase_C_2"/>
    <property type="match status" value="1"/>
</dbReference>
<evidence type="ECO:0000313" key="9">
    <source>
        <dbReference type="Proteomes" id="UP000006346"/>
    </source>
</evidence>
<keyword evidence="3 5" id="KW-0378">Hydrolase</keyword>